<evidence type="ECO:0000256" key="1">
    <source>
        <dbReference type="ARBA" id="ARBA00004613"/>
    </source>
</evidence>
<keyword evidence="5" id="KW-1185">Reference proteome</keyword>
<comment type="subcellular location">
    <subcellularLocation>
        <location evidence="1">Secreted</location>
    </subcellularLocation>
</comment>
<dbReference type="CDD" id="cd00198">
    <property type="entry name" value="vWFA"/>
    <property type="match status" value="2"/>
</dbReference>
<dbReference type="PROSITE" id="PS50234">
    <property type="entry name" value="VWFA"/>
    <property type="match status" value="1"/>
</dbReference>
<evidence type="ECO:0000259" key="4">
    <source>
        <dbReference type="PROSITE" id="PS50234"/>
    </source>
</evidence>
<dbReference type="AlphaFoldDB" id="A0A1I8I0P7"/>
<evidence type="ECO:0000313" key="7">
    <source>
        <dbReference type="WBParaSite" id="maker-uti_cns_0010484-snap-gene-0.4-mRNA-1"/>
    </source>
</evidence>
<accession>A0A1I8I0P7</accession>
<keyword evidence="3" id="KW-0732">Signal</keyword>
<organism evidence="5 6">
    <name type="scientific">Macrostomum lignano</name>
    <dbReference type="NCBI Taxonomy" id="282301"/>
    <lineage>
        <taxon>Eukaryota</taxon>
        <taxon>Metazoa</taxon>
        <taxon>Spiralia</taxon>
        <taxon>Lophotrochozoa</taxon>
        <taxon>Platyhelminthes</taxon>
        <taxon>Rhabditophora</taxon>
        <taxon>Macrostomorpha</taxon>
        <taxon>Macrostomida</taxon>
        <taxon>Macrostomidae</taxon>
        <taxon>Macrostomum</taxon>
    </lineage>
</organism>
<dbReference type="InterPro" id="IPR036465">
    <property type="entry name" value="vWFA_dom_sf"/>
</dbReference>
<reference evidence="6 7" key="1">
    <citation type="submission" date="2016-11" db="UniProtKB">
        <authorList>
            <consortium name="WormBaseParasite"/>
        </authorList>
    </citation>
    <scope>IDENTIFICATION</scope>
</reference>
<dbReference type="Gene3D" id="3.40.50.410">
    <property type="entry name" value="von Willebrand factor, type A domain"/>
    <property type="match status" value="2"/>
</dbReference>
<evidence type="ECO:0000313" key="5">
    <source>
        <dbReference type="Proteomes" id="UP000095280"/>
    </source>
</evidence>
<dbReference type="WBParaSite" id="maker-uti_cns_0010484-snap-gene-0.4-mRNA-1">
    <property type="protein sequence ID" value="maker-uti_cns_0010484-snap-gene-0.4-mRNA-1"/>
    <property type="gene ID" value="maker-uti_cns_0010484-snap-gene-0.4"/>
</dbReference>
<dbReference type="InterPro" id="IPR002035">
    <property type="entry name" value="VWF_A"/>
</dbReference>
<evidence type="ECO:0000313" key="6">
    <source>
        <dbReference type="WBParaSite" id="maker-uti_cns_0008940-snap-gene-0.4-mRNA-1"/>
    </source>
</evidence>
<dbReference type="Pfam" id="PF25106">
    <property type="entry name" value="VWA_4"/>
    <property type="match status" value="3"/>
</dbReference>
<dbReference type="PANTHER" id="PTHR14905">
    <property type="entry name" value="NG37"/>
    <property type="match status" value="1"/>
</dbReference>
<evidence type="ECO:0000256" key="3">
    <source>
        <dbReference type="ARBA" id="ARBA00022729"/>
    </source>
</evidence>
<dbReference type="InterPro" id="IPR056861">
    <property type="entry name" value="HMCN1-like_VWA"/>
</dbReference>
<keyword evidence="2" id="KW-0964">Secreted</keyword>
<dbReference type="InterPro" id="IPR052577">
    <property type="entry name" value="VWA7"/>
</dbReference>
<dbReference type="PANTHER" id="PTHR14905:SF7">
    <property type="entry name" value="VON WILLEBRAND FACTOR A DOMAIN-CONTAINING PROTEIN 7"/>
    <property type="match status" value="1"/>
</dbReference>
<dbReference type="WBParaSite" id="maker-uti_cns_0008940-snap-gene-0.4-mRNA-1">
    <property type="protein sequence ID" value="maker-uti_cns_0008940-snap-gene-0.4-mRNA-1"/>
    <property type="gene ID" value="maker-uti_cns_0008940-snap-gene-0.4"/>
</dbReference>
<sequence>ATSGIFDKYVIGTFSDPYTSHVVESDDVATINTFVSGISASAGGDCPEMALQGIREVAQRVSEGSVIFVFTDASSKDLHLESSVQDLLLSKNIRLNVMATGSLCGKGEEFTRLTDATSGTIYKTPNKADVDYVMNYIKNFAKYGIRFIRGMPTTLIDLKEIANGTCSCRSIVENLVCIPPDEDECPCPEGYERVEVRKKVCRLCRPPPPPPPPRPKFGSLGFVIDHSGSMGSEISAVKASIKAILAANKLFKDYVIGKFNDPYKKSVIRSSNKGTIVSFLNAITATGGADCPEYSMSGLRDAVKLAKKRSVIIMFTDASAKDAGMKNMVASLFKAKKSRLFVVATGNLCGRRYSKEYHYVAKESGGAVISLSSKSFVSDVLSFIKKAAAGDVSFDEFPKDEHELTTPKPIHCCSITVVRRCKKVKLPCPPGYSRVVMRQKVCPMLPQCPVRRAGSLGFIIDDSGSMGAEIFAVKSQITSIISKNVRFFDYVMGRFGDPYVKNVIRSADESEILDFLGDITPSGGADCPEFAMSALEDAAMLARDYSIFILFTDAAAKDSHKLLSVAALLNSKNIKLFVVATGTLCGPKVYSEEFHDLASRTGGAVMTLTAKTSISEVLEFIGMAASGEASFHHFPESLSELRKLKCKKCWVQEVSTCCCHGIGDGCHFHHGHHHHHPH</sequence>
<feature type="domain" description="VWFA" evidence="4">
    <location>
        <begin position="455"/>
        <end position="621"/>
    </location>
</feature>
<dbReference type="Proteomes" id="UP000095280">
    <property type="component" value="Unplaced"/>
</dbReference>
<protein>
    <submittedName>
        <fullName evidence="6 7">VWFA domain-containing protein</fullName>
    </submittedName>
</protein>
<evidence type="ECO:0000256" key="2">
    <source>
        <dbReference type="ARBA" id="ARBA00022525"/>
    </source>
</evidence>
<proteinExistence type="predicted"/>
<name>A0A1I8I0P7_9PLAT</name>
<dbReference type="SUPFAM" id="SSF53300">
    <property type="entry name" value="vWA-like"/>
    <property type="match status" value="3"/>
</dbReference>